<dbReference type="OrthoDB" id="1551443at2"/>
<evidence type="ECO:0000313" key="1">
    <source>
        <dbReference type="EMBL" id="RJE85463.1"/>
    </source>
</evidence>
<dbReference type="Proteomes" id="UP000284202">
    <property type="component" value="Unassembled WGS sequence"/>
</dbReference>
<gene>
    <name evidence="1" type="ORF">D3P04_10700</name>
</gene>
<comment type="caution">
    <text evidence="1">The sequence shown here is derived from an EMBL/GenBank/DDBJ whole genome shotgun (WGS) entry which is preliminary data.</text>
</comment>
<dbReference type="AlphaFoldDB" id="A0A418SWX7"/>
<organism evidence="1 2">
    <name type="scientific">Paracoccus onubensis</name>
    <dbReference type="NCBI Taxonomy" id="1675788"/>
    <lineage>
        <taxon>Bacteria</taxon>
        <taxon>Pseudomonadati</taxon>
        <taxon>Pseudomonadota</taxon>
        <taxon>Alphaproteobacteria</taxon>
        <taxon>Rhodobacterales</taxon>
        <taxon>Paracoccaceae</taxon>
        <taxon>Paracoccus</taxon>
    </lineage>
</organism>
<name>A0A418SWX7_9RHOB</name>
<dbReference type="InterPro" id="IPR004027">
    <property type="entry name" value="SEC_C_motif"/>
</dbReference>
<dbReference type="PANTHER" id="PTHR33747">
    <property type="entry name" value="UPF0225 PROTEIN SCO1677"/>
    <property type="match status" value="1"/>
</dbReference>
<evidence type="ECO:0000313" key="2">
    <source>
        <dbReference type="Proteomes" id="UP000284202"/>
    </source>
</evidence>
<dbReference type="Gene3D" id="3.10.450.50">
    <property type="match status" value="1"/>
</dbReference>
<sequence>MSCLKELSRVRTEEKCFQELIELCRSPGFAHAIAMFCFRDNWIGFKDQMTGKLIADKKTPQRLVRTEIASLIGGLLGGSGSIELPDQAVTAEYLERAERLLEEIHQCMIKDAFSDWDADSSPLSTGEAIREAAFYATESAYAFQYIEFAEMRYQQDEQWLAENVGFTLKDAKIIVDAIVDIQSQKAMRQLENLRKTDPALWTILPAFELEQGEVVSASGLPEKTVEAFFDAFTCDVSSESSSFKSVTDFNITSARPIVLLGGRYFLFQYVSLTEAIYESPAHWMYQDAAYRAKASANKGHFTEAITFQFLKKVFGDEHVFQNLDLFDGSKKVGEIDVYVSFGEIGIVFQCKSQKLTAASRSGNLVRIQKDFQLAIQEAYDQCRACFNGLKTENIVAKDAAGNVVELKKPERVFPITVISDHYPALSIQVQQFLKTDSTEGFENPLCVDLFTLDVLSELVPSPIRVLAYLERRALYYDRIMTTNELGVLGFFLKANLWLETENDFLNLDDSLASDIDAAMIVRREGLPGKDTPEGLLTRFKGTFVGRVIDDVDRNPNALCVELGLSFLEMGEDGINQIGALVSRMAAKGRGDVTLPMENRSSGLTIHCNSDPQFLAEPSLRQHMVRRKYFQKAEKWLGLNVDPSTELVRFGAYVRQKHVFDYELEALMASAPPMVKTEDVLQRAARRKVGRNDKCPCGSGKKYKHCCS</sequence>
<dbReference type="PANTHER" id="PTHR33747:SF1">
    <property type="entry name" value="ADENYLATE CYCLASE-ASSOCIATED CAP C-TERMINAL DOMAIN-CONTAINING PROTEIN"/>
    <property type="match status" value="1"/>
</dbReference>
<evidence type="ECO:0008006" key="3">
    <source>
        <dbReference type="Google" id="ProtNLM"/>
    </source>
</evidence>
<protein>
    <recommendedName>
        <fullName evidence="3">Preprotein translocase</fullName>
    </recommendedName>
</protein>
<reference evidence="2" key="1">
    <citation type="submission" date="2018-09" db="EMBL/GenBank/DDBJ databases">
        <title>Acidovorax cavernicola nov. sp. isolated from Gruta de las Maravillas (Aracena, Spain).</title>
        <authorList>
            <person name="Jurado V."/>
            <person name="Gutierrez-Patricio S."/>
            <person name="Gonzalez-Pimentel J.L."/>
            <person name="Miller A.Z."/>
            <person name="Laiz L."/>
            <person name="Saiz-Jimenez C."/>
        </authorList>
    </citation>
    <scope>NUCLEOTIDE SEQUENCE [LARGE SCALE GENOMIC DNA]</scope>
    <source>
        <strain evidence="2">1011MAR3C25</strain>
    </source>
</reference>
<dbReference type="SUPFAM" id="SSF103642">
    <property type="entry name" value="Sec-C motif"/>
    <property type="match status" value="1"/>
</dbReference>
<keyword evidence="2" id="KW-1185">Reference proteome</keyword>
<accession>A0A418SWX7</accession>
<dbReference type="EMBL" id="QZCG01000006">
    <property type="protein sequence ID" value="RJE85463.1"/>
    <property type="molecule type" value="Genomic_DNA"/>
</dbReference>
<dbReference type="Pfam" id="PF02810">
    <property type="entry name" value="SEC-C"/>
    <property type="match status" value="1"/>
</dbReference>
<proteinExistence type="predicted"/>